<sequence>MFILGRNRNARKIKPVLNGAAETMLQSFYARAQYSKSKRHKFYDAKAVELVEKIDYDFTVATNDSLMSYGVIARTLVFDELVKEFIDENPTCTVVNIACGLDTRFYRMDNGKITWYNLDLPETVEVRNQIFAESGRVSNIGISATDSAWAKEIKADGNILFIIEGLSMYLTREDNAQMLRIIRENFDNAYVLMECLSKRWVAKENVEKSIQKTGAKFIFGADSFDDIKDIARGFRSVKDDDITRGMSAIFPVLKLINWLPIAHKLSQKILIFEKV</sequence>
<accession>D2MPB3</accession>
<evidence type="ECO:0000313" key="4">
    <source>
        <dbReference type="Proteomes" id="UP000005017"/>
    </source>
</evidence>
<dbReference type="PIRSF" id="PIRSF028177">
    <property type="entry name" value="Polyketide_synth_Omtfrase_TcmP"/>
    <property type="match status" value="1"/>
</dbReference>
<name>D2MPB3_9FIRM</name>
<proteinExistence type="predicted"/>
<dbReference type="Pfam" id="PF04072">
    <property type="entry name" value="LCM"/>
    <property type="match status" value="1"/>
</dbReference>
<comment type="caution">
    <text evidence="3">The sequence shown here is derived from an EMBL/GenBank/DDBJ whole genome shotgun (WGS) entry which is preliminary data.</text>
</comment>
<dbReference type="PANTHER" id="PTHR43619">
    <property type="entry name" value="S-ADENOSYL-L-METHIONINE-DEPENDENT METHYLTRANSFERASE YKTD-RELATED"/>
    <property type="match status" value="1"/>
</dbReference>
<dbReference type="InterPro" id="IPR029063">
    <property type="entry name" value="SAM-dependent_MTases_sf"/>
</dbReference>
<dbReference type="Gene3D" id="3.40.50.150">
    <property type="entry name" value="Vaccinia Virus protein VP39"/>
    <property type="match status" value="1"/>
</dbReference>
<dbReference type="SUPFAM" id="SSF53335">
    <property type="entry name" value="S-adenosyl-L-methionine-dependent methyltransferases"/>
    <property type="match status" value="1"/>
</dbReference>
<keyword evidence="2 3" id="KW-0808">Transferase</keyword>
<dbReference type="AlphaFoldDB" id="D2MPB3"/>
<gene>
    <name evidence="3" type="ORF">HMPREF9013_1228</name>
</gene>
<dbReference type="Proteomes" id="UP000005017">
    <property type="component" value="Unassembled WGS sequence"/>
</dbReference>
<dbReference type="eggNOG" id="COG3315">
    <property type="taxonomic scope" value="Bacteria"/>
</dbReference>
<evidence type="ECO:0000256" key="2">
    <source>
        <dbReference type="ARBA" id="ARBA00022679"/>
    </source>
</evidence>
<dbReference type="PANTHER" id="PTHR43619:SF2">
    <property type="entry name" value="S-ADENOSYL-L-METHIONINE-DEPENDENT METHYLTRANSFERASES SUPERFAMILY PROTEIN"/>
    <property type="match status" value="1"/>
</dbReference>
<evidence type="ECO:0000256" key="1">
    <source>
        <dbReference type="ARBA" id="ARBA00022603"/>
    </source>
</evidence>
<dbReference type="STRING" id="679192.HMPREF9013_1228"/>
<keyword evidence="4" id="KW-1185">Reference proteome</keyword>
<protein>
    <submittedName>
        <fullName evidence="3">O-methyltransferase domain protein</fullName>
    </submittedName>
</protein>
<keyword evidence="1 3" id="KW-0489">Methyltransferase</keyword>
<dbReference type="EMBL" id="ADFR01000009">
    <property type="protein sequence ID" value="EFC05525.1"/>
    <property type="molecule type" value="Genomic_DNA"/>
</dbReference>
<evidence type="ECO:0000313" key="3">
    <source>
        <dbReference type="EMBL" id="EFC05525.1"/>
    </source>
</evidence>
<reference evidence="4" key="1">
    <citation type="submission" date="2009-12" db="EMBL/GenBank/DDBJ databases">
        <title>Sequence of Clostridiales genomosp. BVAB3 str. UPII9-5.</title>
        <authorList>
            <person name="Madupu R."/>
            <person name="Durkin A.S."/>
            <person name="Torralba M."/>
            <person name="Methe B."/>
            <person name="Sutton G.G."/>
            <person name="Strausberg R.L."/>
            <person name="Nelson K.E."/>
        </authorList>
    </citation>
    <scope>NUCLEOTIDE SEQUENCE [LARGE SCALE GENOMIC DNA]</scope>
    <source>
        <strain evidence="4">W1219</strain>
    </source>
</reference>
<dbReference type="RefSeq" id="WP_006627230.1">
    <property type="nucleotide sequence ID" value="NZ_ADFR01000009.1"/>
</dbReference>
<dbReference type="InterPro" id="IPR016874">
    <property type="entry name" value="TcmP-like"/>
</dbReference>
<dbReference type="GO" id="GO:0008168">
    <property type="term" value="F:methyltransferase activity"/>
    <property type="evidence" value="ECO:0007669"/>
    <property type="project" value="UniProtKB-KW"/>
</dbReference>
<dbReference type="GO" id="GO:0032259">
    <property type="term" value="P:methylation"/>
    <property type="evidence" value="ECO:0007669"/>
    <property type="project" value="UniProtKB-KW"/>
</dbReference>
<organism evidence="3 4">
    <name type="scientific">Bulleidia extructa W1219</name>
    <dbReference type="NCBI Taxonomy" id="679192"/>
    <lineage>
        <taxon>Bacteria</taxon>
        <taxon>Bacillati</taxon>
        <taxon>Bacillota</taxon>
        <taxon>Erysipelotrichia</taxon>
        <taxon>Erysipelotrichales</taxon>
        <taxon>Erysipelotrichaceae</taxon>
        <taxon>Bulleidia</taxon>
    </lineage>
</organism>
<dbReference type="InterPro" id="IPR007213">
    <property type="entry name" value="Ppm1/Ppm2/Tcmp"/>
</dbReference>